<dbReference type="OrthoDB" id="786951at2759"/>
<accession>A0A267DAM7</accession>
<dbReference type="PANTHER" id="PTHR46528">
    <property type="entry name" value="PROTEIN SON"/>
    <property type="match status" value="1"/>
</dbReference>
<sequence>MSDSASLRHRNSGRRRSRSRSPSRAAHRRHRSRSPCHRHSPAPTVGRSETKRSRSSRSHGLHCRRGSRDRKSSPAEGSGMSGSARNKTDSSGAGTLRPAWSSDCCEEVRRVVLVHKRDRPLRQQAEDGEPGQQLTAAQPTEAGQRREQPEPHPPAAPPAAPQAAPPAAPPAAPQAAPVSGSQQIRLCEATRRRIADGTGSEPAEAEVDGVNLVTSSFGRFGRSPAVAAAATSVATEAAEAAVETEPGDASKGGGSENCRAGASAKRKADGDRRSRRSRSRSSSSSDISVRRSGRGGSDGRLKIDKQRLRRKAIENTVQRLGERCPRRLADLPCFKALGVKISELERICQKLTAAEEKQNQQEQEEKASSSLPASSRSKNCCSEPTQNASSSLRHPFQLSESAKTSFATSLFSSTKSAPSRFGESKTDQKQQLLASFPVSSGQFHRQSDETPDRGGGQAGGDTEALQEQSRLQSAAPAASVVINGSDANETARASRQQNHQSPSQSLSALPAASVDKDRLLALADWAASRPQQQQQQIRSKSPQAWVKKHQFLNAQPITGGIGHHLMQKMGWRDGQGLGKRNEGPTEPLAIDYKTDRKGLAAIDDRPVAAKHGAGSGRKKKSSALPPASVVAANAAASTAAAAAAAAVSGTSLEHLDGKHPISALLEAARRRRLPEPQFRLVHHSGPAHSPCFVFCVQIGSTEYQPTRPCRNKKDAKACAATFALQQLGIVPKPDY</sequence>
<feature type="compositionally biased region" description="Low complexity" evidence="2">
    <location>
        <begin position="225"/>
        <end position="244"/>
    </location>
</feature>
<feature type="region of interest" description="Disordered" evidence="2">
    <location>
        <begin position="437"/>
        <end position="509"/>
    </location>
</feature>
<feature type="compositionally biased region" description="Polar residues" evidence="2">
    <location>
        <begin position="81"/>
        <end position="93"/>
    </location>
</feature>
<evidence type="ECO:0000313" key="5">
    <source>
        <dbReference type="EMBL" id="PAA46353.1"/>
    </source>
</evidence>
<reference evidence="5 6" key="1">
    <citation type="submission" date="2017-06" db="EMBL/GenBank/DDBJ databases">
        <title>A platform for efficient transgenesis in Macrostomum lignano, a flatworm model organism for stem cell research.</title>
        <authorList>
            <person name="Berezikov E."/>
        </authorList>
    </citation>
    <scope>NUCLEOTIDE SEQUENCE [LARGE SCALE GENOMIC DNA]</scope>
    <source>
        <strain evidence="5">DV1</strain>
        <tissue evidence="5">Whole organism</tissue>
    </source>
</reference>
<protein>
    <recommendedName>
        <fullName evidence="7">G-patch domain-containing protein</fullName>
    </recommendedName>
</protein>
<evidence type="ECO:0000259" key="4">
    <source>
        <dbReference type="PROSITE" id="PS50174"/>
    </source>
</evidence>
<dbReference type="SMART" id="SM00443">
    <property type="entry name" value="G_patch"/>
    <property type="match status" value="1"/>
</dbReference>
<keyword evidence="1" id="KW-0694">RNA-binding</keyword>
<feature type="compositionally biased region" description="Pro residues" evidence="2">
    <location>
        <begin position="151"/>
        <end position="172"/>
    </location>
</feature>
<dbReference type="InterPro" id="IPR000467">
    <property type="entry name" value="G_patch_dom"/>
</dbReference>
<dbReference type="SUPFAM" id="SSF54768">
    <property type="entry name" value="dsRNA-binding domain-like"/>
    <property type="match status" value="1"/>
</dbReference>
<feature type="compositionally biased region" description="Basic residues" evidence="2">
    <location>
        <begin position="7"/>
        <end position="40"/>
    </location>
</feature>
<proteinExistence type="predicted"/>
<feature type="compositionally biased region" description="Low complexity" evidence="2">
    <location>
        <begin position="368"/>
        <end position="377"/>
    </location>
</feature>
<feature type="domain" description="DRBM" evidence="3">
    <location>
        <begin position="659"/>
        <end position="729"/>
    </location>
</feature>
<comment type="caution">
    <text evidence="5">The sequence shown here is derived from an EMBL/GenBank/DDBJ whole genome shotgun (WGS) entry which is preliminary data.</text>
</comment>
<dbReference type="SMART" id="SM00358">
    <property type="entry name" value="DSRM"/>
    <property type="match status" value="1"/>
</dbReference>
<dbReference type="InterPro" id="IPR014720">
    <property type="entry name" value="dsRBD_dom"/>
</dbReference>
<dbReference type="GO" id="GO:0043484">
    <property type="term" value="P:regulation of RNA splicing"/>
    <property type="evidence" value="ECO:0007669"/>
    <property type="project" value="InterPro"/>
</dbReference>
<evidence type="ECO:0000259" key="3">
    <source>
        <dbReference type="PROSITE" id="PS50137"/>
    </source>
</evidence>
<keyword evidence="6" id="KW-1185">Reference proteome</keyword>
<evidence type="ECO:0000256" key="1">
    <source>
        <dbReference type="PROSITE-ProRule" id="PRU00266"/>
    </source>
</evidence>
<feature type="compositionally biased region" description="Low complexity" evidence="2">
    <location>
        <begin position="500"/>
        <end position="509"/>
    </location>
</feature>
<feature type="region of interest" description="Disordered" evidence="2">
    <location>
        <begin position="1"/>
        <end position="101"/>
    </location>
</feature>
<dbReference type="PANTHER" id="PTHR46528:SF1">
    <property type="entry name" value="PROTEIN SON"/>
    <property type="match status" value="1"/>
</dbReference>
<feature type="compositionally biased region" description="Basic residues" evidence="2">
    <location>
        <begin position="53"/>
        <end position="68"/>
    </location>
</feature>
<feature type="compositionally biased region" description="Polar residues" evidence="2">
    <location>
        <begin position="378"/>
        <end position="395"/>
    </location>
</feature>
<evidence type="ECO:0008006" key="7">
    <source>
        <dbReference type="Google" id="ProtNLM"/>
    </source>
</evidence>
<evidence type="ECO:0000313" key="6">
    <source>
        <dbReference type="Proteomes" id="UP000215902"/>
    </source>
</evidence>
<feature type="region of interest" description="Disordered" evidence="2">
    <location>
        <begin position="225"/>
        <end position="307"/>
    </location>
</feature>
<dbReference type="Pfam" id="PF01585">
    <property type="entry name" value="G-patch"/>
    <property type="match status" value="1"/>
</dbReference>
<dbReference type="PROSITE" id="PS50137">
    <property type="entry name" value="DS_RBD"/>
    <property type="match status" value="1"/>
</dbReference>
<dbReference type="STRING" id="282301.A0A267DAM7"/>
<organism evidence="5 6">
    <name type="scientific">Macrostomum lignano</name>
    <dbReference type="NCBI Taxonomy" id="282301"/>
    <lineage>
        <taxon>Eukaryota</taxon>
        <taxon>Metazoa</taxon>
        <taxon>Spiralia</taxon>
        <taxon>Lophotrochozoa</taxon>
        <taxon>Platyhelminthes</taxon>
        <taxon>Rhabditophora</taxon>
        <taxon>Macrostomorpha</taxon>
        <taxon>Macrostomida</taxon>
        <taxon>Macrostomidae</taxon>
        <taxon>Macrostomum</taxon>
    </lineage>
</organism>
<dbReference type="GO" id="GO:0051726">
    <property type="term" value="P:regulation of cell cycle"/>
    <property type="evidence" value="ECO:0007669"/>
    <property type="project" value="InterPro"/>
</dbReference>
<feature type="region of interest" description="Disordered" evidence="2">
    <location>
        <begin position="356"/>
        <end position="395"/>
    </location>
</feature>
<dbReference type="CDD" id="cd19870">
    <property type="entry name" value="DSRM_SON-like"/>
    <property type="match status" value="1"/>
</dbReference>
<feature type="compositionally biased region" description="Basic and acidic residues" evidence="2">
    <location>
        <begin position="356"/>
        <end position="367"/>
    </location>
</feature>
<dbReference type="GO" id="GO:0003723">
    <property type="term" value="F:RNA binding"/>
    <property type="evidence" value="ECO:0007669"/>
    <property type="project" value="UniProtKB-UniRule"/>
</dbReference>
<dbReference type="Gene3D" id="3.30.160.20">
    <property type="match status" value="1"/>
</dbReference>
<dbReference type="Proteomes" id="UP000215902">
    <property type="component" value="Unassembled WGS sequence"/>
</dbReference>
<feature type="domain" description="G-patch" evidence="4">
    <location>
        <begin position="558"/>
        <end position="604"/>
    </location>
</feature>
<dbReference type="AlphaFoldDB" id="A0A267DAM7"/>
<evidence type="ECO:0000256" key="2">
    <source>
        <dbReference type="SAM" id="MobiDB-lite"/>
    </source>
</evidence>
<dbReference type="InterPro" id="IPR032922">
    <property type="entry name" value="SON"/>
</dbReference>
<feature type="compositionally biased region" description="Basic and acidic residues" evidence="2">
    <location>
        <begin position="297"/>
        <end position="306"/>
    </location>
</feature>
<feature type="region of interest" description="Disordered" evidence="2">
    <location>
        <begin position="117"/>
        <end position="209"/>
    </location>
</feature>
<gene>
    <name evidence="5" type="ORF">BOX15_Mlig000652g4</name>
</gene>
<name>A0A267DAM7_9PLAT</name>
<dbReference type="EMBL" id="NIVC01004907">
    <property type="protein sequence ID" value="PAA46353.1"/>
    <property type="molecule type" value="Genomic_DNA"/>
</dbReference>
<feature type="compositionally biased region" description="Polar residues" evidence="2">
    <location>
        <begin position="485"/>
        <end position="499"/>
    </location>
</feature>
<dbReference type="Pfam" id="PF00035">
    <property type="entry name" value="dsrm"/>
    <property type="match status" value="1"/>
</dbReference>
<dbReference type="PROSITE" id="PS50174">
    <property type="entry name" value="G_PATCH"/>
    <property type="match status" value="1"/>
</dbReference>